<dbReference type="Gene3D" id="1.20.1480.30">
    <property type="entry name" value="Designed four-helix bundle protein"/>
    <property type="match status" value="1"/>
</dbReference>
<feature type="domain" description="FP protein C-terminal" evidence="2">
    <location>
        <begin position="260"/>
        <end position="309"/>
    </location>
</feature>
<evidence type="ECO:0000313" key="4">
    <source>
        <dbReference type="Proteomes" id="UP001314205"/>
    </source>
</evidence>
<feature type="coiled-coil region" evidence="1">
    <location>
        <begin position="98"/>
        <end position="149"/>
    </location>
</feature>
<keyword evidence="1" id="KW-0175">Coiled coil</keyword>
<protein>
    <recommendedName>
        <fullName evidence="2">FP protein C-terminal domain-containing protein</fullName>
    </recommendedName>
</protein>
<gene>
    <name evidence="3" type="ORF">PARMNEM_LOCUS19675</name>
</gene>
<dbReference type="InterPro" id="IPR011011">
    <property type="entry name" value="Znf_FYVE_PHD"/>
</dbReference>
<dbReference type="Proteomes" id="UP001314205">
    <property type="component" value="Unassembled WGS sequence"/>
</dbReference>
<reference evidence="3 4" key="1">
    <citation type="submission" date="2023-11" db="EMBL/GenBank/DDBJ databases">
        <authorList>
            <person name="Hedman E."/>
            <person name="Englund M."/>
            <person name="Stromberg M."/>
            <person name="Nyberg Akerstrom W."/>
            <person name="Nylinder S."/>
            <person name="Jareborg N."/>
            <person name="Kallberg Y."/>
            <person name="Kronander E."/>
        </authorList>
    </citation>
    <scope>NUCLEOTIDE SEQUENCE [LARGE SCALE GENOMIC DNA]</scope>
</reference>
<sequence>MVVCGRCCEEVSSAIQCSSCRKFFDFPCSGITEVGYRKLGDRQATWRCASCKVGHLSSRSESPLPEADNLQPTLDTIMFELQKLSCQLTPLQEVINDIRTIKNDISELRKFNENVKEKMDTFDKRIQAIENANQELSSLKLQLRKLEDDVNEKDQWLRSNNVEIKGVPFKPGEYLFDIIDKLGNKITYPVPKNAVNYVTRVQTRDTGSSNTKPIIVSFTNKYMKEDFIAASRHSKLNISAEDIGLKGKNRIYINDHLSYAKKMLLNKTKTLAKEKNYQYVWVKHGKIFVRKTDTSYVFNIKSESDLVKIN</sequence>
<organism evidence="3 4">
    <name type="scientific">Parnassius mnemosyne</name>
    <name type="common">clouded apollo</name>
    <dbReference type="NCBI Taxonomy" id="213953"/>
    <lineage>
        <taxon>Eukaryota</taxon>
        <taxon>Metazoa</taxon>
        <taxon>Ecdysozoa</taxon>
        <taxon>Arthropoda</taxon>
        <taxon>Hexapoda</taxon>
        <taxon>Insecta</taxon>
        <taxon>Pterygota</taxon>
        <taxon>Neoptera</taxon>
        <taxon>Endopterygota</taxon>
        <taxon>Lepidoptera</taxon>
        <taxon>Glossata</taxon>
        <taxon>Ditrysia</taxon>
        <taxon>Papilionoidea</taxon>
        <taxon>Papilionidae</taxon>
        <taxon>Parnassiinae</taxon>
        <taxon>Parnassini</taxon>
        <taxon>Parnassius</taxon>
        <taxon>Driopa</taxon>
    </lineage>
</organism>
<dbReference type="EMBL" id="CAVLGL010000126">
    <property type="protein sequence ID" value="CAK1600985.1"/>
    <property type="molecule type" value="Genomic_DNA"/>
</dbReference>
<keyword evidence="4" id="KW-1185">Reference proteome</keyword>
<dbReference type="Gene3D" id="3.30.40.10">
    <property type="entry name" value="Zinc/RING finger domain, C3HC4 (zinc finger)"/>
    <property type="match status" value="1"/>
</dbReference>
<dbReference type="Pfam" id="PF25298">
    <property type="entry name" value="Baculo_FP_2nd"/>
    <property type="match status" value="1"/>
</dbReference>
<dbReference type="SUPFAM" id="SSF57903">
    <property type="entry name" value="FYVE/PHD zinc finger"/>
    <property type="match status" value="1"/>
</dbReference>
<dbReference type="InterPro" id="IPR057251">
    <property type="entry name" value="FP_C"/>
</dbReference>
<accession>A0AAV1M1I8</accession>
<evidence type="ECO:0000259" key="2">
    <source>
        <dbReference type="Pfam" id="PF25298"/>
    </source>
</evidence>
<comment type="caution">
    <text evidence="3">The sequence shown here is derived from an EMBL/GenBank/DDBJ whole genome shotgun (WGS) entry which is preliminary data.</text>
</comment>
<evidence type="ECO:0000256" key="1">
    <source>
        <dbReference type="SAM" id="Coils"/>
    </source>
</evidence>
<evidence type="ECO:0000313" key="3">
    <source>
        <dbReference type="EMBL" id="CAK1600985.1"/>
    </source>
</evidence>
<proteinExistence type="predicted"/>
<dbReference type="InterPro" id="IPR013083">
    <property type="entry name" value="Znf_RING/FYVE/PHD"/>
</dbReference>
<dbReference type="AlphaFoldDB" id="A0AAV1M1I8"/>
<name>A0AAV1M1I8_9NEOP</name>